<dbReference type="Pfam" id="PF00139">
    <property type="entry name" value="Lectin_legB"/>
    <property type="match status" value="1"/>
</dbReference>
<dbReference type="InterPro" id="IPR001220">
    <property type="entry name" value="Legume_lectin_dom"/>
</dbReference>
<dbReference type="PANTHER" id="PTHR32401:SF49">
    <property type="entry name" value="OS10G0129200 PROTEIN"/>
    <property type="match status" value="1"/>
</dbReference>
<dbReference type="InterPro" id="IPR050258">
    <property type="entry name" value="Leguminous_Lectin"/>
</dbReference>
<protein>
    <recommendedName>
        <fullName evidence="3">Legume lectin domain-containing protein</fullName>
    </recommendedName>
</protein>
<evidence type="ECO:0000259" key="3">
    <source>
        <dbReference type="Pfam" id="PF00139"/>
    </source>
</evidence>
<keyword evidence="5" id="KW-1185">Reference proteome</keyword>
<sequence>MGAKSSVIPSLLLLASCLFIAKLPCCTPLSFRYDFSNPATFDRRDITIDGSASLDGLIELTQNADPQYKDRFGKAGRAFYSQPVPLWDETTGEVTSFTTNFSFVIESASTSSNPLYVPSDGLAFFLASYPSTMPPFKDDGGYFERN</sequence>
<reference evidence="4" key="1">
    <citation type="journal article" date="2021" name="bioRxiv">
        <title>Whole Genome Assembly and Annotation of Northern Wild Rice, Zizania palustris L., Supports a Whole Genome Duplication in the Zizania Genus.</title>
        <authorList>
            <person name="Haas M."/>
            <person name="Kono T."/>
            <person name="Macchietto M."/>
            <person name="Millas R."/>
            <person name="McGilp L."/>
            <person name="Shao M."/>
            <person name="Duquette J."/>
            <person name="Hirsch C.N."/>
            <person name="Kimball J."/>
        </authorList>
    </citation>
    <scope>NUCLEOTIDE SEQUENCE</scope>
    <source>
        <tissue evidence="4">Fresh leaf tissue</tissue>
    </source>
</reference>
<evidence type="ECO:0000313" key="4">
    <source>
        <dbReference type="EMBL" id="KAG8099623.1"/>
    </source>
</evidence>
<dbReference type="GO" id="GO:0030246">
    <property type="term" value="F:carbohydrate binding"/>
    <property type="evidence" value="ECO:0007669"/>
    <property type="project" value="InterPro"/>
</dbReference>
<dbReference type="AlphaFoldDB" id="A0A8J5WYD3"/>
<comment type="caution">
    <text evidence="4">The sequence shown here is derived from an EMBL/GenBank/DDBJ whole genome shotgun (WGS) entry which is preliminary data.</text>
</comment>
<accession>A0A8J5WYD3</accession>
<feature type="domain" description="Legume lectin" evidence="3">
    <location>
        <begin position="40"/>
        <end position="131"/>
    </location>
</feature>
<dbReference type="EMBL" id="JAAALK010000079">
    <property type="protein sequence ID" value="KAG8099623.1"/>
    <property type="molecule type" value="Genomic_DNA"/>
</dbReference>
<evidence type="ECO:0000256" key="1">
    <source>
        <dbReference type="ARBA" id="ARBA00007606"/>
    </source>
</evidence>
<dbReference type="PANTHER" id="PTHR32401">
    <property type="entry name" value="CONCANAVALIN A-LIKE LECTIN FAMILY PROTEIN"/>
    <property type="match status" value="1"/>
</dbReference>
<feature type="chain" id="PRO_5035264509" description="Legume lectin domain-containing protein" evidence="2">
    <location>
        <begin position="29"/>
        <end position="146"/>
    </location>
</feature>
<dbReference type="PROSITE" id="PS51257">
    <property type="entry name" value="PROKAR_LIPOPROTEIN"/>
    <property type="match status" value="1"/>
</dbReference>
<dbReference type="OrthoDB" id="694346at2759"/>
<reference evidence="4" key="2">
    <citation type="submission" date="2021-02" db="EMBL/GenBank/DDBJ databases">
        <authorList>
            <person name="Kimball J.A."/>
            <person name="Haas M.W."/>
            <person name="Macchietto M."/>
            <person name="Kono T."/>
            <person name="Duquette J."/>
            <person name="Shao M."/>
        </authorList>
    </citation>
    <scope>NUCLEOTIDE SEQUENCE</scope>
    <source>
        <tissue evidence="4">Fresh leaf tissue</tissue>
    </source>
</reference>
<comment type="similarity">
    <text evidence="1">Belongs to the leguminous lectin family.</text>
</comment>
<keyword evidence="2" id="KW-0732">Signal</keyword>
<dbReference type="Proteomes" id="UP000729402">
    <property type="component" value="Unassembled WGS sequence"/>
</dbReference>
<evidence type="ECO:0000313" key="5">
    <source>
        <dbReference type="Proteomes" id="UP000729402"/>
    </source>
</evidence>
<evidence type="ECO:0000256" key="2">
    <source>
        <dbReference type="SAM" id="SignalP"/>
    </source>
</evidence>
<feature type="signal peptide" evidence="2">
    <location>
        <begin position="1"/>
        <end position="28"/>
    </location>
</feature>
<proteinExistence type="inferred from homology"/>
<name>A0A8J5WYD3_ZIZPA</name>
<gene>
    <name evidence="4" type="ORF">GUJ93_ZPchr0013g37253</name>
</gene>
<organism evidence="4 5">
    <name type="scientific">Zizania palustris</name>
    <name type="common">Northern wild rice</name>
    <dbReference type="NCBI Taxonomy" id="103762"/>
    <lineage>
        <taxon>Eukaryota</taxon>
        <taxon>Viridiplantae</taxon>
        <taxon>Streptophyta</taxon>
        <taxon>Embryophyta</taxon>
        <taxon>Tracheophyta</taxon>
        <taxon>Spermatophyta</taxon>
        <taxon>Magnoliopsida</taxon>
        <taxon>Liliopsida</taxon>
        <taxon>Poales</taxon>
        <taxon>Poaceae</taxon>
        <taxon>BOP clade</taxon>
        <taxon>Oryzoideae</taxon>
        <taxon>Oryzeae</taxon>
        <taxon>Zizaniinae</taxon>
        <taxon>Zizania</taxon>
    </lineage>
</organism>